<evidence type="ECO:0000313" key="4">
    <source>
        <dbReference type="Proteomes" id="UP000321155"/>
    </source>
</evidence>
<reference evidence="1 3" key="1">
    <citation type="submission" date="2015-11" db="EMBL/GenBank/DDBJ databases">
        <title>Complete Genome Sequence of Kocuria flava strain HO-9041.</title>
        <authorList>
            <person name="Zhou M."/>
            <person name="Dai J."/>
        </authorList>
    </citation>
    <scope>NUCLEOTIDE SEQUENCE [LARGE SCALE GENOMIC DNA]</scope>
    <source>
        <strain evidence="1 3">HO-9041</strain>
    </source>
</reference>
<dbReference type="EMBL" id="BJZR01000124">
    <property type="protein sequence ID" value="GEO93492.1"/>
    <property type="molecule type" value="Genomic_DNA"/>
</dbReference>
<keyword evidence="4" id="KW-1185">Reference proteome</keyword>
<dbReference type="AlphaFoldDB" id="A0A0U2P0E2"/>
<dbReference type="Proteomes" id="UP000057181">
    <property type="component" value="Chromosome"/>
</dbReference>
<accession>A0A0U2P0E2</accession>
<dbReference type="KEGG" id="kfv:AS188_11375"/>
<dbReference type="RefSeq" id="WP_058858954.1">
    <property type="nucleotide sequence ID" value="NZ_BJZR01000124.1"/>
</dbReference>
<protein>
    <submittedName>
        <fullName evidence="1">Uncharacterized protein</fullName>
    </submittedName>
</protein>
<evidence type="ECO:0000313" key="2">
    <source>
        <dbReference type="EMBL" id="GEO93492.1"/>
    </source>
</evidence>
<organism evidence="1 3">
    <name type="scientific">Kocuria flava</name>
    <dbReference type="NCBI Taxonomy" id="446860"/>
    <lineage>
        <taxon>Bacteria</taxon>
        <taxon>Bacillati</taxon>
        <taxon>Actinomycetota</taxon>
        <taxon>Actinomycetes</taxon>
        <taxon>Micrococcales</taxon>
        <taxon>Micrococcaceae</taxon>
        <taxon>Kocuria</taxon>
    </lineage>
</organism>
<evidence type="ECO:0000313" key="3">
    <source>
        <dbReference type="Proteomes" id="UP000057181"/>
    </source>
</evidence>
<name>A0A0U2P0E2_9MICC</name>
<dbReference type="OrthoDB" id="4935069at2"/>
<reference evidence="2 4" key="2">
    <citation type="submission" date="2019-07" db="EMBL/GenBank/DDBJ databases">
        <title>Whole genome shotgun sequence of Kocuria flava NBRC 107626.</title>
        <authorList>
            <person name="Hosoyama A."/>
            <person name="Uohara A."/>
            <person name="Ohji S."/>
            <person name="Ichikawa N."/>
        </authorList>
    </citation>
    <scope>NUCLEOTIDE SEQUENCE [LARGE SCALE GENOMIC DNA]</scope>
    <source>
        <strain evidence="2 4">NBRC 107626</strain>
    </source>
</reference>
<dbReference type="Proteomes" id="UP000321155">
    <property type="component" value="Unassembled WGS sequence"/>
</dbReference>
<proteinExistence type="predicted"/>
<sequence>MGELLYEWMTQQQAAAALEEYRAERGPALRRLRSWLGAQGAAPDDLLDGTPESTAPLWDRITARITALGTDPRTLDTDPTRSRWPSWARHGKLVDPHPPEESLVLVDGFCAYLAEVLTAAVPQARWQVGEHRLVDHPSLNYPVLAAGGHQVFLPGLPLYSAYQSAHGRDPMDGDAMLAHVRRTAVALRGGTVEGGSSGEPLVTVVAEVGCFDVGLRADLPERHPALVERLVDELCERDGVVSVHRYGPAALVVDVPEWDEVRLKLWLTLWLERNLPH</sequence>
<evidence type="ECO:0000313" key="1">
    <source>
        <dbReference type="EMBL" id="ALU40253.1"/>
    </source>
</evidence>
<dbReference type="EMBL" id="CP013254">
    <property type="protein sequence ID" value="ALU40253.1"/>
    <property type="molecule type" value="Genomic_DNA"/>
</dbReference>
<gene>
    <name evidence="1" type="ORF">AS188_11375</name>
    <name evidence="2" type="ORF">KFL01_27980</name>
</gene>